<dbReference type="InterPro" id="IPR001357">
    <property type="entry name" value="BRCT_dom"/>
</dbReference>
<dbReference type="GO" id="GO:0007095">
    <property type="term" value="P:mitotic G2 DNA damage checkpoint signaling"/>
    <property type="evidence" value="ECO:0007669"/>
    <property type="project" value="TreeGrafter"/>
</dbReference>
<dbReference type="CDD" id="cd17723">
    <property type="entry name" value="BRCT_Rad4_rpt4"/>
    <property type="match status" value="1"/>
</dbReference>
<dbReference type="Proteomes" id="UP000701801">
    <property type="component" value="Unassembled WGS sequence"/>
</dbReference>
<feature type="region of interest" description="Disordered" evidence="2">
    <location>
        <begin position="504"/>
        <end position="741"/>
    </location>
</feature>
<dbReference type="SMART" id="SM00292">
    <property type="entry name" value="BRCT"/>
    <property type="match status" value="4"/>
</dbReference>
<dbReference type="EMBL" id="CAJVRM010000069">
    <property type="protein sequence ID" value="CAG8973465.1"/>
    <property type="molecule type" value="Genomic_DNA"/>
</dbReference>
<name>A0A9N9LHZ1_9HELO</name>
<feature type="compositionally biased region" description="Polar residues" evidence="2">
    <location>
        <begin position="686"/>
        <end position="707"/>
    </location>
</feature>
<organism evidence="4 5">
    <name type="scientific">Hymenoscyphus albidus</name>
    <dbReference type="NCBI Taxonomy" id="595503"/>
    <lineage>
        <taxon>Eukaryota</taxon>
        <taxon>Fungi</taxon>
        <taxon>Dikarya</taxon>
        <taxon>Ascomycota</taxon>
        <taxon>Pezizomycotina</taxon>
        <taxon>Leotiomycetes</taxon>
        <taxon>Helotiales</taxon>
        <taxon>Helotiaceae</taxon>
        <taxon>Hymenoscyphus</taxon>
    </lineage>
</organism>
<feature type="region of interest" description="Disordered" evidence="2">
    <location>
        <begin position="206"/>
        <end position="250"/>
    </location>
</feature>
<dbReference type="CDD" id="cd18433">
    <property type="entry name" value="BRCT_Rad4_rpt3"/>
    <property type="match status" value="1"/>
</dbReference>
<feature type="domain" description="BRCT" evidence="3">
    <location>
        <begin position="112"/>
        <end position="201"/>
    </location>
</feature>
<feature type="domain" description="BRCT" evidence="3">
    <location>
        <begin position="17"/>
        <end position="90"/>
    </location>
</feature>
<evidence type="ECO:0000259" key="3">
    <source>
        <dbReference type="PROSITE" id="PS50172"/>
    </source>
</evidence>
<feature type="region of interest" description="Disordered" evidence="2">
    <location>
        <begin position="761"/>
        <end position="796"/>
    </location>
</feature>
<gene>
    <name evidence="4" type="ORF">HYALB_00006491</name>
</gene>
<dbReference type="OrthoDB" id="251770at2759"/>
<feature type="domain" description="BRCT" evidence="3">
    <location>
        <begin position="295"/>
        <end position="396"/>
    </location>
</feature>
<evidence type="ECO:0000256" key="2">
    <source>
        <dbReference type="SAM" id="MobiDB-lite"/>
    </source>
</evidence>
<feature type="domain" description="BRCT" evidence="3">
    <location>
        <begin position="408"/>
        <end position="494"/>
    </location>
</feature>
<evidence type="ECO:0000313" key="4">
    <source>
        <dbReference type="EMBL" id="CAG8973465.1"/>
    </source>
</evidence>
<dbReference type="Pfam" id="PF12738">
    <property type="entry name" value="PTCB-BRCT"/>
    <property type="match status" value="3"/>
</dbReference>
<dbReference type="PANTHER" id="PTHR13561">
    <property type="entry name" value="DNA REPLICATION REGULATOR DPB11-RELATED"/>
    <property type="match status" value="1"/>
</dbReference>
<accession>A0A9N9LHZ1</accession>
<feature type="compositionally biased region" description="Polar residues" evidence="2">
    <location>
        <begin position="625"/>
        <end position="635"/>
    </location>
</feature>
<dbReference type="CDD" id="cd17731">
    <property type="entry name" value="BRCT_TopBP1_rpt2_like"/>
    <property type="match status" value="1"/>
</dbReference>
<evidence type="ECO:0000256" key="1">
    <source>
        <dbReference type="ARBA" id="ARBA00022737"/>
    </source>
</evidence>
<dbReference type="PROSITE" id="PS50172">
    <property type="entry name" value="BRCT"/>
    <property type="match status" value="4"/>
</dbReference>
<protein>
    <recommendedName>
        <fullName evidence="3">BRCT domain-containing protein</fullName>
    </recommendedName>
</protein>
<dbReference type="InterPro" id="IPR036420">
    <property type="entry name" value="BRCT_dom_sf"/>
</dbReference>
<feature type="compositionally biased region" description="Polar residues" evidence="2">
    <location>
        <begin position="519"/>
        <end position="532"/>
    </location>
</feature>
<comment type="caution">
    <text evidence="4">The sequence shown here is derived from an EMBL/GenBank/DDBJ whole genome shotgun (WGS) entry which is preliminary data.</text>
</comment>
<keyword evidence="5" id="KW-1185">Reference proteome</keyword>
<dbReference type="SUPFAM" id="SSF52113">
    <property type="entry name" value="BRCT domain"/>
    <property type="match status" value="4"/>
</dbReference>
<feature type="compositionally biased region" description="Pro residues" evidence="2">
    <location>
        <begin position="544"/>
        <end position="559"/>
    </location>
</feature>
<dbReference type="AlphaFoldDB" id="A0A9N9LHZ1"/>
<keyword evidence="1" id="KW-0677">Repeat</keyword>
<evidence type="ECO:0000313" key="5">
    <source>
        <dbReference type="Proteomes" id="UP000701801"/>
    </source>
</evidence>
<dbReference type="InterPro" id="IPR059215">
    <property type="entry name" value="BRCT2_TopBP1-like"/>
</dbReference>
<dbReference type="Gene3D" id="3.40.50.10190">
    <property type="entry name" value="BRCT domain"/>
    <property type="match status" value="4"/>
</dbReference>
<reference evidence="4" key="1">
    <citation type="submission" date="2021-07" db="EMBL/GenBank/DDBJ databases">
        <authorList>
            <person name="Durling M."/>
        </authorList>
    </citation>
    <scope>NUCLEOTIDE SEQUENCE</scope>
</reference>
<dbReference type="GO" id="GO:0006270">
    <property type="term" value="P:DNA replication initiation"/>
    <property type="evidence" value="ECO:0007669"/>
    <property type="project" value="TreeGrafter"/>
</dbReference>
<proteinExistence type="predicted"/>
<sequence length="796" mass="88434">MDTNSSKTSIPLNGASDNPKPLAGVYICCTAVAEETRTKIAEYSEQMGARHRYDLTQEVTHLIVGGHNTDKYRFVARNRPDVKPMTVEWIEKLRDIWMKDEEIDMEFLEKQHTLPTFHGLKFSMTGCDNPDDRSEIAEQVRSNGAIYEGDLTKHITHLISFRTDGAKYNAAKSWGITVVSVEWLRDSLERGMILDESRYDPLLPPEERGNAWDKSKPKRISLGKRARDESFGGSEGAKRKLRRTASTKLNSQSEKMWGDIVGRGGLTEVARSGVWEPQVSAQNIQKQPELKQEDVREGIFSGCRFYFHGFIGKRVEVLCNHLLPQGAEVAVSLEQLHLTSSANPPQRLFMIVPHDLPVSQHPALPESQLLIETITVFWVERCLHYKKFVDPSEHVIGRPFPVFPIQGFAGLTVCSSAFSGIDLLHLKRSVELLGAKYSEDMTSQCSVLVTKSQLGLRKDKYEHAMEWKIPIVGAEWLWECIKMGSRVEPKPHCYRSQKRSKSLTAGGVLPVNEEKRQDQANNLPTAQTSRADSVQPKEAARQSSPPPNEVTKQPSPPKEAAPKEASKPSSPALNTSASFVTANEEGPHESRAPEWFTVGREIRASDATSFDPSCRTEPLSERDPNSPTKTVSTAPAPSGHPHSKSSEEDISNDISDLLAKTKRAVQPSNEAPEGRKRTTKRIFGRVTSNISTISAQSRSGSVDSTHTPVEKSLSGDDPLVLLLGPGGKEDKDVDSQPPATQLQYDDLESVDVREGILAQMTGRQPPPKRAGMKERSVTLAMGDLGTRRATRQTRMR</sequence>
<feature type="compositionally biased region" description="Basic and acidic residues" evidence="2">
    <location>
        <begin position="206"/>
        <end position="215"/>
    </location>
</feature>
<dbReference type="PANTHER" id="PTHR13561:SF20">
    <property type="entry name" value="DNA TOPOISOMERASE 2-BINDING PROTEIN 1"/>
    <property type="match status" value="1"/>
</dbReference>
<dbReference type="GO" id="GO:0033314">
    <property type="term" value="P:mitotic DNA replication checkpoint signaling"/>
    <property type="evidence" value="ECO:0007669"/>
    <property type="project" value="TreeGrafter"/>
</dbReference>